<accession>A0A5A9PU97</accession>
<feature type="region of interest" description="Disordered" evidence="1">
    <location>
        <begin position="35"/>
        <end position="100"/>
    </location>
</feature>
<gene>
    <name evidence="3" type="ORF">E1301_Tti005987</name>
</gene>
<dbReference type="Proteomes" id="UP000324632">
    <property type="component" value="Chromosome 1"/>
</dbReference>
<comment type="caution">
    <text evidence="3">The sequence shown here is derived from an EMBL/GenBank/DDBJ whole genome shotgun (WGS) entry which is preliminary data.</text>
</comment>
<evidence type="ECO:0000256" key="1">
    <source>
        <dbReference type="SAM" id="MobiDB-lite"/>
    </source>
</evidence>
<sequence length="203" mass="22958">MNPVPQSSQQDELYNILFRRQQLQNRLQFLKEIQKKNNRIDDSHASEEGPSEVERIEEELRNLQEKEKEFLKNKKTQAVPANLPNKTAQPTDQGNEGQTDEKASMQAFYVLPFSPSEAISTYMLVEEEEPEPVKEQPKPPEPVKEQPKSSKSETPEKTIDVENLGIGPATVKCPSCQKIGITEIHYKLGSSAFLFCCLISVIG</sequence>
<name>A0A5A9PU97_9TELE</name>
<feature type="compositionally biased region" description="Basic and acidic residues" evidence="1">
    <location>
        <begin position="35"/>
        <end position="72"/>
    </location>
</feature>
<dbReference type="Pfam" id="PF10601">
    <property type="entry name" value="zf-LITAF-like"/>
    <property type="match status" value="1"/>
</dbReference>
<evidence type="ECO:0000313" key="4">
    <source>
        <dbReference type="Proteomes" id="UP000324632"/>
    </source>
</evidence>
<feature type="compositionally biased region" description="Basic and acidic residues" evidence="1">
    <location>
        <begin position="131"/>
        <end position="159"/>
    </location>
</feature>
<dbReference type="InterPro" id="IPR006629">
    <property type="entry name" value="LITAF"/>
</dbReference>
<feature type="region of interest" description="Disordered" evidence="1">
    <location>
        <begin position="126"/>
        <end position="159"/>
    </location>
</feature>
<organism evidence="3 4">
    <name type="scientific">Triplophysa tibetana</name>
    <dbReference type="NCBI Taxonomy" id="1572043"/>
    <lineage>
        <taxon>Eukaryota</taxon>
        <taxon>Metazoa</taxon>
        <taxon>Chordata</taxon>
        <taxon>Craniata</taxon>
        <taxon>Vertebrata</taxon>
        <taxon>Euteleostomi</taxon>
        <taxon>Actinopterygii</taxon>
        <taxon>Neopterygii</taxon>
        <taxon>Teleostei</taxon>
        <taxon>Ostariophysi</taxon>
        <taxon>Cypriniformes</taxon>
        <taxon>Nemacheilidae</taxon>
        <taxon>Triplophysa</taxon>
    </lineage>
</organism>
<reference evidence="3 4" key="1">
    <citation type="journal article" date="2019" name="Mol. Ecol. Resour.">
        <title>Chromosome-level genome assembly of Triplophysa tibetana, a fish adapted to the harsh high-altitude environment of the Tibetan Plateau.</title>
        <authorList>
            <person name="Yang X."/>
            <person name="Liu H."/>
            <person name="Ma Z."/>
            <person name="Zou Y."/>
            <person name="Zou M."/>
            <person name="Mao Y."/>
            <person name="Li X."/>
            <person name="Wang H."/>
            <person name="Chen T."/>
            <person name="Wang W."/>
            <person name="Yang R."/>
        </authorList>
    </citation>
    <scope>NUCLEOTIDE SEQUENCE [LARGE SCALE GENOMIC DNA]</scope>
    <source>
        <strain evidence="3">TTIB1903HZAU</strain>
        <tissue evidence="3">Muscle</tissue>
    </source>
</reference>
<protein>
    <recommendedName>
        <fullName evidence="2">LITAF domain-containing protein</fullName>
    </recommendedName>
</protein>
<evidence type="ECO:0000259" key="2">
    <source>
        <dbReference type="Pfam" id="PF10601"/>
    </source>
</evidence>
<dbReference type="EMBL" id="SOYY01000001">
    <property type="protein sequence ID" value="KAA0725275.1"/>
    <property type="molecule type" value="Genomic_DNA"/>
</dbReference>
<feature type="compositionally biased region" description="Polar residues" evidence="1">
    <location>
        <begin position="84"/>
        <end position="97"/>
    </location>
</feature>
<evidence type="ECO:0000313" key="3">
    <source>
        <dbReference type="EMBL" id="KAA0725275.1"/>
    </source>
</evidence>
<proteinExistence type="predicted"/>
<feature type="domain" description="LITAF" evidence="2">
    <location>
        <begin position="168"/>
        <end position="202"/>
    </location>
</feature>
<dbReference type="AlphaFoldDB" id="A0A5A9PU97"/>
<keyword evidence="4" id="KW-1185">Reference proteome</keyword>